<proteinExistence type="predicted"/>
<gene>
    <name evidence="1" type="ORF">NN4_20210</name>
</gene>
<keyword evidence="2" id="KW-1185">Reference proteome</keyword>
<comment type="caution">
    <text evidence="1">The sequence shown here is derived from an EMBL/GenBank/DDBJ whole genome shotgun (WGS) entry which is preliminary data.</text>
</comment>
<sequence length="109" mass="11072">MHCSGGVLLVGGEGGSTPYRTGMDTPRAPLRMGMQRQFGSVDVHARRGLLVAPGLGNSEGPIHPAMGVPVRVRLYQVGPLVIGNVTVPDSGLEQGTAALAPLTGDDSGG</sequence>
<reference evidence="1 2" key="1">
    <citation type="submission" date="2019-07" db="EMBL/GenBank/DDBJ databases">
        <title>Whole genome shotgun sequence of Nocardia ninae NBRC 108245.</title>
        <authorList>
            <person name="Hosoyama A."/>
            <person name="Uohara A."/>
            <person name="Ohji S."/>
            <person name="Ichikawa N."/>
        </authorList>
    </citation>
    <scope>NUCLEOTIDE SEQUENCE [LARGE SCALE GENOMIC DNA]</scope>
    <source>
        <strain evidence="1 2">NBRC 108245</strain>
    </source>
</reference>
<dbReference type="EMBL" id="BJXA01000009">
    <property type="protein sequence ID" value="GEM37502.1"/>
    <property type="molecule type" value="Genomic_DNA"/>
</dbReference>
<organism evidence="1 2">
    <name type="scientific">Nocardia ninae NBRC 108245</name>
    <dbReference type="NCBI Taxonomy" id="1210091"/>
    <lineage>
        <taxon>Bacteria</taxon>
        <taxon>Bacillati</taxon>
        <taxon>Actinomycetota</taxon>
        <taxon>Actinomycetes</taxon>
        <taxon>Mycobacteriales</taxon>
        <taxon>Nocardiaceae</taxon>
        <taxon>Nocardia</taxon>
    </lineage>
</organism>
<protein>
    <submittedName>
        <fullName evidence="1">Uncharacterized protein</fullName>
    </submittedName>
</protein>
<dbReference type="Proteomes" id="UP000321424">
    <property type="component" value="Unassembled WGS sequence"/>
</dbReference>
<accession>A0A511MA10</accession>
<evidence type="ECO:0000313" key="1">
    <source>
        <dbReference type="EMBL" id="GEM37502.1"/>
    </source>
</evidence>
<name>A0A511MA10_9NOCA</name>
<dbReference type="AlphaFoldDB" id="A0A511MA10"/>
<evidence type="ECO:0000313" key="2">
    <source>
        <dbReference type="Proteomes" id="UP000321424"/>
    </source>
</evidence>